<keyword evidence="13 15" id="KW-0030">Aminoacyl-tRNA synthetase</keyword>
<evidence type="ECO:0000256" key="10">
    <source>
        <dbReference type="ARBA" id="ARBA00022842"/>
    </source>
</evidence>
<evidence type="ECO:0000256" key="9">
    <source>
        <dbReference type="ARBA" id="ARBA00022840"/>
    </source>
</evidence>
<evidence type="ECO:0000256" key="1">
    <source>
        <dbReference type="ARBA" id="ARBA00004496"/>
    </source>
</evidence>
<dbReference type="InterPro" id="IPR009061">
    <property type="entry name" value="DNA-bd_dom_put_sf"/>
</dbReference>
<dbReference type="Pfam" id="PF03483">
    <property type="entry name" value="B3_4"/>
    <property type="match status" value="1"/>
</dbReference>
<dbReference type="InterPro" id="IPR005121">
    <property type="entry name" value="Fdx_antiC-bd"/>
</dbReference>
<dbReference type="CDD" id="cd02796">
    <property type="entry name" value="tRNA_bind_bactPheRS"/>
    <property type="match status" value="1"/>
</dbReference>
<keyword evidence="11 16" id="KW-0694">RNA-binding</keyword>
<dbReference type="EC" id="6.1.1.20" evidence="15"/>
<keyword evidence="5 16" id="KW-0820">tRNA-binding</keyword>
<comment type="similarity">
    <text evidence="2 15">Belongs to the phenylalanyl-tRNA synthetase beta subunit family. Type 1 subfamily.</text>
</comment>
<keyword evidence="12 15" id="KW-0648">Protein biosynthesis</keyword>
<dbReference type="GO" id="GO:0005524">
    <property type="term" value="F:ATP binding"/>
    <property type="evidence" value="ECO:0007669"/>
    <property type="project" value="UniProtKB-UniRule"/>
</dbReference>
<dbReference type="PROSITE" id="PS50886">
    <property type="entry name" value="TRBD"/>
    <property type="match status" value="1"/>
</dbReference>
<dbReference type="FunFam" id="3.30.930.10:FF:000022">
    <property type="entry name" value="Phenylalanine--tRNA ligase beta subunit"/>
    <property type="match status" value="1"/>
</dbReference>
<dbReference type="InterPro" id="IPR012340">
    <property type="entry name" value="NA-bd_OB-fold"/>
</dbReference>
<evidence type="ECO:0000256" key="7">
    <source>
        <dbReference type="ARBA" id="ARBA00022723"/>
    </source>
</evidence>
<evidence type="ECO:0000256" key="16">
    <source>
        <dbReference type="PROSITE-ProRule" id="PRU00209"/>
    </source>
</evidence>
<evidence type="ECO:0000256" key="15">
    <source>
        <dbReference type="HAMAP-Rule" id="MF_00283"/>
    </source>
</evidence>
<dbReference type="Gene3D" id="3.30.930.10">
    <property type="entry name" value="Bira Bifunctional Protein, Domain 2"/>
    <property type="match status" value="1"/>
</dbReference>
<dbReference type="GO" id="GO:0009328">
    <property type="term" value="C:phenylalanine-tRNA ligase complex"/>
    <property type="evidence" value="ECO:0007669"/>
    <property type="project" value="TreeGrafter"/>
</dbReference>
<keyword evidence="8 15" id="KW-0547">Nucleotide-binding</keyword>
<dbReference type="SMART" id="SM00873">
    <property type="entry name" value="B3_4"/>
    <property type="match status" value="1"/>
</dbReference>
<dbReference type="Pfam" id="PF01588">
    <property type="entry name" value="tRNA_bind"/>
    <property type="match status" value="1"/>
</dbReference>
<dbReference type="CDD" id="cd00769">
    <property type="entry name" value="PheRS_beta_core"/>
    <property type="match status" value="1"/>
</dbReference>
<dbReference type="InterPro" id="IPR020825">
    <property type="entry name" value="Phe-tRNA_synthase-like_B3/B4"/>
</dbReference>
<keyword evidence="10 15" id="KW-0460">Magnesium</keyword>
<dbReference type="Proteomes" id="UP000298585">
    <property type="component" value="Chromosome"/>
</dbReference>
<dbReference type="InterPro" id="IPR005146">
    <property type="entry name" value="B3/B4_tRNA-bd"/>
</dbReference>
<feature type="domain" description="FDX-ACB" evidence="18">
    <location>
        <begin position="701"/>
        <end position="794"/>
    </location>
</feature>
<keyword evidence="4 15" id="KW-0963">Cytoplasm</keyword>
<evidence type="ECO:0000256" key="8">
    <source>
        <dbReference type="ARBA" id="ARBA00022741"/>
    </source>
</evidence>
<accession>A0A4D6YH74</accession>
<dbReference type="InterPro" id="IPR005147">
    <property type="entry name" value="tRNA_synthase_B5-dom"/>
</dbReference>
<dbReference type="RefSeq" id="WP_158338083.1">
    <property type="nucleotide sequence ID" value="NZ_CP034855.1"/>
</dbReference>
<evidence type="ECO:0000256" key="12">
    <source>
        <dbReference type="ARBA" id="ARBA00022917"/>
    </source>
</evidence>
<dbReference type="SUPFAM" id="SSF55681">
    <property type="entry name" value="Class II aaRS and biotin synthetases"/>
    <property type="match status" value="1"/>
</dbReference>
<keyword evidence="6 15" id="KW-0436">Ligase</keyword>
<dbReference type="GO" id="GO:0000049">
    <property type="term" value="F:tRNA binding"/>
    <property type="evidence" value="ECO:0007669"/>
    <property type="project" value="UniProtKB-UniRule"/>
</dbReference>
<comment type="subcellular location">
    <subcellularLocation>
        <location evidence="1 15">Cytoplasm</location>
    </subcellularLocation>
</comment>
<feature type="domain" description="B5" evidence="19">
    <location>
        <begin position="400"/>
        <end position="475"/>
    </location>
</feature>
<evidence type="ECO:0000256" key="6">
    <source>
        <dbReference type="ARBA" id="ARBA00022598"/>
    </source>
</evidence>
<feature type="binding site" evidence="15">
    <location>
        <position position="463"/>
    </location>
    <ligand>
        <name>Mg(2+)</name>
        <dbReference type="ChEBI" id="CHEBI:18420"/>
        <note>shared with alpha subunit</note>
    </ligand>
</feature>
<dbReference type="InterPro" id="IPR045864">
    <property type="entry name" value="aa-tRNA-synth_II/BPL/LPL"/>
</dbReference>
<reference evidence="20 21" key="1">
    <citation type="submission" date="2018-12" db="EMBL/GenBank/DDBJ databases">
        <authorList>
            <person name="Chong R.A."/>
        </authorList>
    </citation>
    <scope>NUCLEOTIDE SEQUENCE [LARGE SCALE GENOMIC DNA]</scope>
    <source>
        <strain evidence="20 21">Sav</strain>
    </source>
</reference>
<keyword evidence="9 15" id="KW-0067">ATP-binding</keyword>
<sequence length="795" mass="91063">MKFSEKWLREWIDPNVNSNILHEQISSTGIEVECVEKFESKFSGVVVGQIVKCILHPEFHHLKVLKVDIGKKELLNIVCGASNCFNNMKVAVATVGSTLPGNIIIYEKIFKGELSQGMLCSFFELGIFFDDKKIIEFPIETIIGIDVNDYLSLKDNIITVSVTSNRPDGLSILGLSRNIAAINNLRISDLKYKSFSKTIQKKIDIDIQTKRDCINVLGRIIQNININVDTPFWMKKKLFFSDVLSENIITNIINYVLIELGQPLNALNADNIDDSIIVRMAKNKEKMFLKNNIEINLDENILVFSDKNKILFIPGNINSYFSDVNTNTKNIFLISSLIDRTSISYVIKKMNSNKILEYYNYGIDPLLQNYAVEYATDLIIKICGGTSGSISKKKLNIPICMNNTIRLHHKKLNKIIGLSIDATIISNILYSLYYKLNFQETFWDVIPPSWRFDILIEEDVISDILRVYGYNNVCLTPLKEHINNGQKNELTDSLLNKSAIILINKGYHEVINYGFINPKIQNLIFPNQKTLLLSNPISQDMSCMRLSLWPGLLKNISYNKNRQQQSIRIFESGLCFSVDTTENLGVKQEIFLAAAISGNNFKENWYHKTRKMDFYDLKGDLESVLELICKLNDIKFRRAIISGLHPEQSASIYFKNNLIGAIGAIDPRLEKKLNVNSSTFLFEISLYNFPDIKPLKIQEISKFPTIRRDVAILISEDIAVDNVMRKCKQFFINQEVEVNLFDIFSCKEFSNKKKSLGISFVFQNKHRTFQDNEINLMMNDCIGVLNKKFQAVLRK</sequence>
<dbReference type="InterPro" id="IPR036690">
    <property type="entry name" value="Fdx_antiC-bd_sf"/>
</dbReference>
<dbReference type="InterPro" id="IPR033714">
    <property type="entry name" value="tRNA_bind_bactPheRS"/>
</dbReference>
<dbReference type="PROSITE" id="PS51447">
    <property type="entry name" value="FDX_ACB"/>
    <property type="match status" value="1"/>
</dbReference>
<feature type="binding site" evidence="15">
    <location>
        <position position="453"/>
    </location>
    <ligand>
        <name>Mg(2+)</name>
        <dbReference type="ChEBI" id="CHEBI:18420"/>
        <note>shared with alpha subunit</note>
    </ligand>
</feature>
<dbReference type="GO" id="GO:0000287">
    <property type="term" value="F:magnesium ion binding"/>
    <property type="evidence" value="ECO:0007669"/>
    <property type="project" value="UniProtKB-UniRule"/>
</dbReference>
<comment type="caution">
    <text evidence="15">Lacks conserved residue(s) required for the propagation of feature annotation.</text>
</comment>
<evidence type="ECO:0000313" key="21">
    <source>
        <dbReference type="Proteomes" id="UP000298585"/>
    </source>
</evidence>
<dbReference type="Pfam" id="PF03484">
    <property type="entry name" value="B5"/>
    <property type="match status" value="1"/>
</dbReference>
<dbReference type="InterPro" id="IPR002547">
    <property type="entry name" value="tRNA-bd_dom"/>
</dbReference>
<dbReference type="InterPro" id="IPR041616">
    <property type="entry name" value="PheRS_beta_core"/>
</dbReference>
<dbReference type="OrthoDB" id="9805455at2"/>
<dbReference type="Pfam" id="PF17759">
    <property type="entry name" value="tRNA_synthFbeta"/>
    <property type="match status" value="1"/>
</dbReference>
<evidence type="ECO:0000256" key="11">
    <source>
        <dbReference type="ARBA" id="ARBA00022884"/>
    </source>
</evidence>
<dbReference type="PANTHER" id="PTHR10947">
    <property type="entry name" value="PHENYLALANYL-TRNA SYNTHETASE BETA CHAIN AND LEUCINE-RICH REPEAT-CONTAINING PROTEIN 47"/>
    <property type="match status" value="1"/>
</dbReference>
<feature type="binding site" evidence="15">
    <location>
        <position position="459"/>
    </location>
    <ligand>
        <name>Mg(2+)</name>
        <dbReference type="ChEBI" id="CHEBI:18420"/>
        <note>shared with alpha subunit</note>
    </ligand>
</feature>
<name>A0A4D6YH74_9GAMM</name>
<dbReference type="PROSITE" id="PS51483">
    <property type="entry name" value="B5"/>
    <property type="match status" value="1"/>
</dbReference>
<dbReference type="SUPFAM" id="SSF54991">
    <property type="entry name" value="Anticodon-binding domain of PheRS"/>
    <property type="match status" value="1"/>
</dbReference>
<keyword evidence="7 15" id="KW-0479">Metal-binding</keyword>
<evidence type="ECO:0000256" key="3">
    <source>
        <dbReference type="ARBA" id="ARBA00011209"/>
    </source>
</evidence>
<evidence type="ECO:0000259" key="18">
    <source>
        <dbReference type="PROSITE" id="PS51447"/>
    </source>
</evidence>
<evidence type="ECO:0000313" key="20">
    <source>
        <dbReference type="EMBL" id="QCI25354.1"/>
    </source>
</evidence>
<evidence type="ECO:0000259" key="19">
    <source>
        <dbReference type="PROSITE" id="PS51483"/>
    </source>
</evidence>
<gene>
    <name evidence="15" type="primary">pheT</name>
    <name evidence="20" type="ORF">D9V77_00640</name>
</gene>
<dbReference type="HAMAP" id="MF_00283">
    <property type="entry name" value="Phe_tRNA_synth_beta1"/>
    <property type="match status" value="1"/>
</dbReference>
<dbReference type="SUPFAM" id="SSF46955">
    <property type="entry name" value="Putative DNA-binding domain"/>
    <property type="match status" value="1"/>
</dbReference>
<dbReference type="InterPro" id="IPR045060">
    <property type="entry name" value="Phe-tRNA-ligase_IIc_bsu"/>
</dbReference>
<dbReference type="Gene3D" id="3.30.56.10">
    <property type="match status" value="2"/>
</dbReference>
<dbReference type="SMART" id="SM00874">
    <property type="entry name" value="B5"/>
    <property type="match status" value="1"/>
</dbReference>
<dbReference type="Gene3D" id="2.40.50.140">
    <property type="entry name" value="Nucleic acid-binding proteins"/>
    <property type="match status" value="1"/>
</dbReference>
<dbReference type="InterPro" id="IPR004532">
    <property type="entry name" value="Phe-tRNA-ligase_IIc_bsu_bact"/>
</dbReference>
<evidence type="ECO:0000256" key="5">
    <source>
        <dbReference type="ARBA" id="ARBA00022555"/>
    </source>
</evidence>
<protein>
    <recommendedName>
        <fullName evidence="15">Phenylalanine--tRNA ligase beta subunit</fullName>
        <ecNumber evidence="15">6.1.1.20</ecNumber>
    </recommendedName>
    <alternativeName>
        <fullName evidence="15">Phenylalanyl-tRNA synthetase beta subunit</fullName>
        <shortName evidence="15">PheRS</shortName>
    </alternativeName>
</protein>
<dbReference type="NCBIfam" id="TIGR00472">
    <property type="entry name" value="pheT_bact"/>
    <property type="match status" value="1"/>
</dbReference>
<dbReference type="PANTHER" id="PTHR10947:SF0">
    <property type="entry name" value="PHENYLALANINE--TRNA LIGASE BETA SUBUNIT"/>
    <property type="match status" value="1"/>
</dbReference>
<dbReference type="GO" id="GO:0006432">
    <property type="term" value="P:phenylalanyl-tRNA aminoacylation"/>
    <property type="evidence" value="ECO:0007669"/>
    <property type="project" value="UniProtKB-UniRule"/>
</dbReference>
<dbReference type="SMART" id="SM00896">
    <property type="entry name" value="FDX-ACB"/>
    <property type="match status" value="1"/>
</dbReference>
<evidence type="ECO:0000256" key="4">
    <source>
        <dbReference type="ARBA" id="ARBA00022490"/>
    </source>
</evidence>
<comment type="catalytic activity">
    <reaction evidence="14 15">
        <text>tRNA(Phe) + L-phenylalanine + ATP = L-phenylalanyl-tRNA(Phe) + AMP + diphosphate + H(+)</text>
        <dbReference type="Rhea" id="RHEA:19413"/>
        <dbReference type="Rhea" id="RHEA-COMP:9668"/>
        <dbReference type="Rhea" id="RHEA-COMP:9699"/>
        <dbReference type="ChEBI" id="CHEBI:15378"/>
        <dbReference type="ChEBI" id="CHEBI:30616"/>
        <dbReference type="ChEBI" id="CHEBI:33019"/>
        <dbReference type="ChEBI" id="CHEBI:58095"/>
        <dbReference type="ChEBI" id="CHEBI:78442"/>
        <dbReference type="ChEBI" id="CHEBI:78531"/>
        <dbReference type="ChEBI" id="CHEBI:456215"/>
        <dbReference type="EC" id="6.1.1.20"/>
    </reaction>
</comment>
<dbReference type="SUPFAM" id="SSF56037">
    <property type="entry name" value="PheT/TilS domain"/>
    <property type="match status" value="1"/>
</dbReference>
<evidence type="ECO:0000256" key="13">
    <source>
        <dbReference type="ARBA" id="ARBA00023146"/>
    </source>
</evidence>
<evidence type="ECO:0000256" key="14">
    <source>
        <dbReference type="ARBA" id="ARBA00049255"/>
    </source>
</evidence>
<reference evidence="20 21" key="2">
    <citation type="submission" date="2019-05" db="EMBL/GenBank/DDBJ databases">
        <title>Genome evolution of the obligate endosymbiont Buchnera aphidicola.</title>
        <authorList>
            <person name="Moran N.A."/>
        </authorList>
    </citation>
    <scope>NUCLEOTIDE SEQUENCE [LARGE SCALE GENOMIC DNA]</scope>
    <source>
        <strain evidence="20 21">Sav</strain>
    </source>
</reference>
<dbReference type="AlphaFoldDB" id="A0A4D6YH74"/>
<organism evidence="20 21">
    <name type="scientific">Buchnera aphidicola</name>
    <name type="common">Sitobion avenae</name>
    <dbReference type="NCBI Taxonomy" id="571428"/>
    <lineage>
        <taxon>Bacteria</taxon>
        <taxon>Pseudomonadati</taxon>
        <taxon>Pseudomonadota</taxon>
        <taxon>Gammaproteobacteria</taxon>
        <taxon>Enterobacterales</taxon>
        <taxon>Erwiniaceae</taxon>
        <taxon>Buchnera</taxon>
    </lineage>
</organism>
<evidence type="ECO:0000259" key="17">
    <source>
        <dbReference type="PROSITE" id="PS50886"/>
    </source>
</evidence>
<proteinExistence type="inferred from homology"/>
<evidence type="ECO:0000256" key="2">
    <source>
        <dbReference type="ARBA" id="ARBA00008653"/>
    </source>
</evidence>
<dbReference type="Pfam" id="PF03147">
    <property type="entry name" value="FDX-ACB"/>
    <property type="match status" value="1"/>
</dbReference>
<dbReference type="SUPFAM" id="SSF50249">
    <property type="entry name" value="Nucleic acid-binding proteins"/>
    <property type="match status" value="1"/>
</dbReference>
<dbReference type="GO" id="GO:0004826">
    <property type="term" value="F:phenylalanine-tRNA ligase activity"/>
    <property type="evidence" value="ECO:0007669"/>
    <property type="project" value="UniProtKB-UniRule"/>
</dbReference>
<dbReference type="Gene3D" id="3.30.70.380">
    <property type="entry name" value="Ferrodoxin-fold anticodon-binding domain"/>
    <property type="match status" value="1"/>
</dbReference>
<comment type="subunit">
    <text evidence="3 15">Tetramer of two alpha and two beta subunits.</text>
</comment>
<dbReference type="EMBL" id="CP034855">
    <property type="protein sequence ID" value="QCI25354.1"/>
    <property type="molecule type" value="Genomic_DNA"/>
</dbReference>
<comment type="cofactor">
    <cofactor evidence="15">
        <name>Mg(2+)</name>
        <dbReference type="ChEBI" id="CHEBI:18420"/>
    </cofactor>
    <text evidence="15">Binds 2 magnesium ions per tetramer.</text>
</comment>
<feature type="domain" description="TRNA-binding" evidence="17">
    <location>
        <begin position="39"/>
        <end position="148"/>
    </location>
</feature>
<dbReference type="Gene3D" id="3.50.40.10">
    <property type="entry name" value="Phenylalanyl-trna Synthetase, Chain B, domain 3"/>
    <property type="match status" value="1"/>
</dbReference>
<dbReference type="FunFam" id="2.40.50.140:FF:000045">
    <property type="entry name" value="Phenylalanine--tRNA ligase beta subunit"/>
    <property type="match status" value="1"/>
</dbReference>